<dbReference type="Gene3D" id="3.50.50.60">
    <property type="entry name" value="FAD/NAD(P)-binding domain"/>
    <property type="match status" value="1"/>
</dbReference>
<dbReference type="PRINTS" id="PR00420">
    <property type="entry name" value="RNGMNOXGNASE"/>
</dbReference>
<keyword evidence="2" id="KW-0285">Flavoprotein</keyword>
<dbReference type="Pfam" id="PF01494">
    <property type="entry name" value="FAD_binding_3"/>
    <property type="match status" value="1"/>
</dbReference>
<proteinExistence type="predicted"/>
<evidence type="ECO:0000256" key="1">
    <source>
        <dbReference type="ARBA" id="ARBA00001974"/>
    </source>
</evidence>
<evidence type="ECO:0000259" key="4">
    <source>
        <dbReference type="Pfam" id="PF01494"/>
    </source>
</evidence>
<dbReference type="RefSeq" id="WP_145743451.1">
    <property type="nucleotide sequence ID" value="NZ_VIWX01000005.1"/>
</dbReference>
<dbReference type="InterPro" id="IPR050641">
    <property type="entry name" value="RIFMO-like"/>
</dbReference>
<dbReference type="GO" id="GO:0071949">
    <property type="term" value="F:FAD binding"/>
    <property type="evidence" value="ECO:0007669"/>
    <property type="project" value="InterPro"/>
</dbReference>
<dbReference type="GO" id="GO:0016709">
    <property type="term" value="F:oxidoreductase activity, acting on paired donors, with incorporation or reduction of molecular oxygen, NAD(P)H as one donor, and incorporation of one atom of oxygen"/>
    <property type="evidence" value="ECO:0007669"/>
    <property type="project" value="UniProtKB-ARBA"/>
</dbReference>
<evidence type="ECO:0000256" key="2">
    <source>
        <dbReference type="ARBA" id="ARBA00022630"/>
    </source>
</evidence>
<dbReference type="Proteomes" id="UP000316184">
    <property type="component" value="Unassembled WGS sequence"/>
</dbReference>
<evidence type="ECO:0000313" key="5">
    <source>
        <dbReference type="EMBL" id="TWF93576.1"/>
    </source>
</evidence>
<dbReference type="AlphaFoldDB" id="A0A561U2K5"/>
<keyword evidence="3" id="KW-0274">FAD</keyword>
<dbReference type="Pfam" id="PF21274">
    <property type="entry name" value="Rng_hyd_C"/>
    <property type="match status" value="1"/>
</dbReference>
<name>A0A561U2K5_9PSEU</name>
<dbReference type="OrthoDB" id="4246007at2"/>
<dbReference type="EMBL" id="VIWX01000005">
    <property type="protein sequence ID" value="TWF93576.1"/>
    <property type="molecule type" value="Genomic_DNA"/>
</dbReference>
<dbReference type="Gene3D" id="3.40.30.120">
    <property type="match status" value="1"/>
</dbReference>
<evidence type="ECO:0000256" key="3">
    <source>
        <dbReference type="ARBA" id="ARBA00022827"/>
    </source>
</evidence>
<comment type="cofactor">
    <cofactor evidence="1">
        <name>FAD</name>
        <dbReference type="ChEBI" id="CHEBI:57692"/>
    </cofactor>
</comment>
<sequence length="513" mass="55422">MAEQDERTAVLVVGGSLVGLSAAVFLSRRGVPTVVVEKHRGSSPHPRAIGYTTRTVELYRAAGVELPASAFSGPPRRARVFSLAGEWFEESPWTPGEAAPQQELSPVSGTAIAQDGLEPILRERAGDLGADLRSGVELVELAQEEDGVLATLRERDGGREYRVRAEYVIAADGAGSGVRERLGIGRSGQGLLSVQRSILFRAPIDRFLERGVSQFQIDQPDFTPFLTTYSDGRWVLMLSDDVDLDEDEQREAVCRAVGIPDLEVELITTGRWELAALIADRFADERIFLAGDAAHQLPPNRGGFGANTGIEDVHNLAWKLAEVLDGRADPALLETYDAERRPIAWLRHQQIFARADFKAHLETEDRATEILDDAAVELGQLYRSAAVIGADDALPPAKRPDEWVGQPGTRAPHLRINGDDASTLDLFQRGWVLLSADDSWAEEVEHASESTGAPIEFVRIDVGGFPAAYGVGAVGASLIRPDGYVAWRTTAEPEGQCGALAAALTAVTVPAKV</sequence>
<dbReference type="SUPFAM" id="SSF51905">
    <property type="entry name" value="FAD/NAD(P)-binding domain"/>
    <property type="match status" value="1"/>
</dbReference>
<gene>
    <name evidence="5" type="ORF">FHU35_15429</name>
</gene>
<dbReference type="InterPro" id="IPR036188">
    <property type="entry name" value="FAD/NAD-bd_sf"/>
</dbReference>
<dbReference type="PANTHER" id="PTHR43004:SF19">
    <property type="entry name" value="BINDING MONOOXYGENASE, PUTATIVE (JCVI)-RELATED"/>
    <property type="match status" value="1"/>
</dbReference>
<comment type="caution">
    <text evidence="5">The sequence shown here is derived from an EMBL/GenBank/DDBJ whole genome shotgun (WGS) entry which is preliminary data.</text>
</comment>
<feature type="domain" description="FAD-binding" evidence="4">
    <location>
        <begin position="7"/>
        <end position="346"/>
    </location>
</feature>
<reference evidence="5 6" key="1">
    <citation type="submission" date="2019-06" db="EMBL/GenBank/DDBJ databases">
        <title>Sequencing the genomes of 1000 actinobacteria strains.</title>
        <authorList>
            <person name="Klenk H.-P."/>
        </authorList>
    </citation>
    <scope>NUCLEOTIDE SEQUENCE [LARGE SCALE GENOMIC DNA]</scope>
    <source>
        <strain evidence="5 6">DSM 46699</strain>
    </source>
</reference>
<protein>
    <submittedName>
        <fullName evidence="5">2-polyprenyl-6-methoxyphenol hydroxylase-like FAD-dependent oxidoreductase</fullName>
    </submittedName>
</protein>
<dbReference type="Gene3D" id="3.30.9.10">
    <property type="entry name" value="D-Amino Acid Oxidase, subunit A, domain 2"/>
    <property type="match status" value="1"/>
</dbReference>
<organism evidence="5 6">
    <name type="scientific">Saccharopolyspora dendranthemae</name>
    <dbReference type="NCBI Taxonomy" id="1181886"/>
    <lineage>
        <taxon>Bacteria</taxon>
        <taxon>Bacillati</taxon>
        <taxon>Actinomycetota</taxon>
        <taxon>Actinomycetes</taxon>
        <taxon>Pseudonocardiales</taxon>
        <taxon>Pseudonocardiaceae</taxon>
        <taxon>Saccharopolyspora</taxon>
    </lineage>
</organism>
<keyword evidence="6" id="KW-1185">Reference proteome</keyword>
<accession>A0A561U2K5</accession>
<dbReference type="PANTHER" id="PTHR43004">
    <property type="entry name" value="TRK SYSTEM POTASSIUM UPTAKE PROTEIN"/>
    <property type="match status" value="1"/>
</dbReference>
<dbReference type="InterPro" id="IPR002938">
    <property type="entry name" value="FAD-bd"/>
</dbReference>
<evidence type="ECO:0000313" key="6">
    <source>
        <dbReference type="Proteomes" id="UP000316184"/>
    </source>
</evidence>